<sequence>METGFCGPDDQARGATIVADPAGAEPQEMGFRLEKYQTGRRRDAEFGCVCEQDIFCGWSKEEYLAANER</sequence>
<dbReference type="Proteomes" id="UP000232638">
    <property type="component" value="Chromosome"/>
</dbReference>
<dbReference type="KEGG" id="tsy:THSYN_14800"/>
<protein>
    <submittedName>
        <fullName evidence="1">Uncharacterized protein</fullName>
    </submittedName>
</protein>
<dbReference type="EMBL" id="CP020370">
    <property type="protein sequence ID" value="AUB82091.1"/>
    <property type="molecule type" value="Genomic_DNA"/>
</dbReference>
<accession>A0A2K8UAK1</accession>
<gene>
    <name evidence="1" type="ORF">THSYN_14800</name>
</gene>
<reference evidence="1 2" key="1">
    <citation type="submission" date="2017-03" db="EMBL/GenBank/DDBJ databases">
        <title>Complete genome sequence of Candidatus 'Thiodictyon syntrophicum' sp. nov. strain Cad16T, a photolithoautotroph purple sulfur bacterium isolated from an alpine meromictic lake.</title>
        <authorList>
            <person name="Luedin S.M."/>
            <person name="Pothier J.F."/>
            <person name="Danza F."/>
            <person name="Storelli N."/>
            <person name="Wittwer M."/>
            <person name="Tonolla M."/>
        </authorList>
    </citation>
    <scope>NUCLEOTIDE SEQUENCE [LARGE SCALE GENOMIC DNA]</scope>
    <source>
        <strain evidence="1 2">Cad16T</strain>
    </source>
</reference>
<keyword evidence="2" id="KW-1185">Reference proteome</keyword>
<evidence type="ECO:0000313" key="1">
    <source>
        <dbReference type="EMBL" id="AUB82091.1"/>
    </source>
</evidence>
<evidence type="ECO:0000313" key="2">
    <source>
        <dbReference type="Proteomes" id="UP000232638"/>
    </source>
</evidence>
<name>A0A2K8UAK1_9GAMM</name>
<organism evidence="1 2">
    <name type="scientific">Candidatus Thiodictyon syntrophicum</name>
    <dbReference type="NCBI Taxonomy" id="1166950"/>
    <lineage>
        <taxon>Bacteria</taxon>
        <taxon>Pseudomonadati</taxon>
        <taxon>Pseudomonadota</taxon>
        <taxon>Gammaproteobacteria</taxon>
        <taxon>Chromatiales</taxon>
        <taxon>Chromatiaceae</taxon>
        <taxon>Thiodictyon</taxon>
    </lineage>
</organism>
<dbReference type="AlphaFoldDB" id="A0A2K8UAK1"/>
<proteinExistence type="predicted"/>